<dbReference type="Gramene" id="AET3Gv20274500.5">
    <property type="protein sequence ID" value="AET3Gv20274500.5"/>
    <property type="gene ID" value="AET3Gv20274500"/>
</dbReference>
<accession>A0A453EAJ0</accession>
<sequence length="53" mass="6253">MRKFHNRFDDDVTQIGRLQNHLNCCCYYATLCSFFCSSLITTHPNPHNVPTEY</sequence>
<reference evidence="2" key="1">
    <citation type="journal article" date="2014" name="Science">
        <title>Ancient hybridizations among the ancestral genomes of bread wheat.</title>
        <authorList>
            <consortium name="International Wheat Genome Sequencing Consortium,"/>
            <person name="Marcussen T."/>
            <person name="Sandve S.R."/>
            <person name="Heier L."/>
            <person name="Spannagl M."/>
            <person name="Pfeifer M."/>
            <person name="Jakobsen K.S."/>
            <person name="Wulff B.B."/>
            <person name="Steuernagel B."/>
            <person name="Mayer K.F."/>
            <person name="Olsen O.A."/>
        </authorList>
    </citation>
    <scope>NUCLEOTIDE SEQUENCE [LARGE SCALE GENOMIC DNA]</scope>
    <source>
        <strain evidence="2">cv. AL8/78</strain>
    </source>
</reference>
<keyword evidence="2" id="KW-1185">Reference proteome</keyword>
<organism evidence="1 2">
    <name type="scientific">Aegilops tauschii subsp. strangulata</name>
    <name type="common">Goatgrass</name>
    <dbReference type="NCBI Taxonomy" id="200361"/>
    <lineage>
        <taxon>Eukaryota</taxon>
        <taxon>Viridiplantae</taxon>
        <taxon>Streptophyta</taxon>
        <taxon>Embryophyta</taxon>
        <taxon>Tracheophyta</taxon>
        <taxon>Spermatophyta</taxon>
        <taxon>Magnoliopsida</taxon>
        <taxon>Liliopsida</taxon>
        <taxon>Poales</taxon>
        <taxon>Poaceae</taxon>
        <taxon>BOP clade</taxon>
        <taxon>Pooideae</taxon>
        <taxon>Triticodae</taxon>
        <taxon>Triticeae</taxon>
        <taxon>Triticinae</taxon>
        <taxon>Aegilops</taxon>
    </lineage>
</organism>
<dbReference type="EnsemblPlants" id="AET3Gv20274500.5">
    <property type="protein sequence ID" value="AET3Gv20274500.5"/>
    <property type="gene ID" value="AET3Gv20274500"/>
</dbReference>
<dbReference type="Proteomes" id="UP000015105">
    <property type="component" value="Chromosome 3D"/>
</dbReference>
<proteinExistence type="predicted"/>
<reference evidence="1" key="3">
    <citation type="journal article" date="2017" name="Nature">
        <title>Genome sequence of the progenitor of the wheat D genome Aegilops tauschii.</title>
        <authorList>
            <person name="Luo M.C."/>
            <person name="Gu Y.Q."/>
            <person name="Puiu D."/>
            <person name="Wang H."/>
            <person name="Twardziok S.O."/>
            <person name="Deal K.R."/>
            <person name="Huo N."/>
            <person name="Zhu T."/>
            <person name="Wang L."/>
            <person name="Wang Y."/>
            <person name="McGuire P.E."/>
            <person name="Liu S."/>
            <person name="Long H."/>
            <person name="Ramasamy R.K."/>
            <person name="Rodriguez J.C."/>
            <person name="Van S.L."/>
            <person name="Yuan L."/>
            <person name="Wang Z."/>
            <person name="Xia Z."/>
            <person name="Xiao L."/>
            <person name="Anderson O.D."/>
            <person name="Ouyang S."/>
            <person name="Liang Y."/>
            <person name="Zimin A.V."/>
            <person name="Pertea G."/>
            <person name="Qi P."/>
            <person name="Bennetzen J.L."/>
            <person name="Dai X."/>
            <person name="Dawson M.W."/>
            <person name="Muller H.G."/>
            <person name="Kugler K."/>
            <person name="Rivarola-Duarte L."/>
            <person name="Spannagl M."/>
            <person name="Mayer K.F.X."/>
            <person name="Lu F.H."/>
            <person name="Bevan M.W."/>
            <person name="Leroy P."/>
            <person name="Li P."/>
            <person name="You F.M."/>
            <person name="Sun Q."/>
            <person name="Liu Z."/>
            <person name="Lyons E."/>
            <person name="Wicker T."/>
            <person name="Salzberg S.L."/>
            <person name="Devos K.M."/>
            <person name="Dvorak J."/>
        </authorList>
    </citation>
    <scope>NUCLEOTIDE SEQUENCE [LARGE SCALE GENOMIC DNA]</scope>
    <source>
        <strain evidence="1">cv. AL8/78</strain>
    </source>
</reference>
<evidence type="ECO:0000313" key="2">
    <source>
        <dbReference type="Proteomes" id="UP000015105"/>
    </source>
</evidence>
<dbReference type="AlphaFoldDB" id="A0A453EAJ0"/>
<protein>
    <submittedName>
        <fullName evidence="1">Uncharacterized protein</fullName>
    </submittedName>
</protein>
<reference evidence="2" key="2">
    <citation type="journal article" date="2017" name="Nat. Plants">
        <title>The Aegilops tauschii genome reveals multiple impacts of transposons.</title>
        <authorList>
            <person name="Zhao G."/>
            <person name="Zou C."/>
            <person name="Li K."/>
            <person name="Wang K."/>
            <person name="Li T."/>
            <person name="Gao L."/>
            <person name="Zhang X."/>
            <person name="Wang H."/>
            <person name="Yang Z."/>
            <person name="Liu X."/>
            <person name="Jiang W."/>
            <person name="Mao L."/>
            <person name="Kong X."/>
            <person name="Jiao Y."/>
            <person name="Jia J."/>
        </authorList>
    </citation>
    <scope>NUCLEOTIDE SEQUENCE [LARGE SCALE GENOMIC DNA]</scope>
    <source>
        <strain evidence="2">cv. AL8/78</strain>
    </source>
</reference>
<reference evidence="1" key="4">
    <citation type="submission" date="2019-03" db="UniProtKB">
        <authorList>
            <consortium name="EnsemblPlants"/>
        </authorList>
    </citation>
    <scope>IDENTIFICATION</scope>
</reference>
<evidence type="ECO:0000313" key="1">
    <source>
        <dbReference type="EnsemblPlants" id="AET3Gv20274500.5"/>
    </source>
</evidence>
<reference evidence="1" key="5">
    <citation type="journal article" date="2021" name="G3 (Bethesda)">
        <title>Aegilops tauschii genome assembly Aet v5.0 features greater sequence contiguity and improved annotation.</title>
        <authorList>
            <person name="Wang L."/>
            <person name="Zhu T."/>
            <person name="Rodriguez J.C."/>
            <person name="Deal K.R."/>
            <person name="Dubcovsky J."/>
            <person name="McGuire P.E."/>
            <person name="Lux T."/>
            <person name="Spannagl M."/>
            <person name="Mayer K.F.X."/>
            <person name="Baldrich P."/>
            <person name="Meyers B.C."/>
            <person name="Huo N."/>
            <person name="Gu Y.Q."/>
            <person name="Zhou H."/>
            <person name="Devos K.M."/>
            <person name="Bennetzen J.L."/>
            <person name="Unver T."/>
            <person name="Budak H."/>
            <person name="Gulick P.J."/>
            <person name="Galiba G."/>
            <person name="Kalapos B."/>
            <person name="Nelson D.R."/>
            <person name="Li P."/>
            <person name="You F.M."/>
            <person name="Luo M.C."/>
            <person name="Dvorak J."/>
        </authorList>
    </citation>
    <scope>NUCLEOTIDE SEQUENCE [LARGE SCALE GENOMIC DNA]</scope>
    <source>
        <strain evidence="1">cv. AL8/78</strain>
    </source>
</reference>
<name>A0A453EAJ0_AEGTS</name>